<dbReference type="OrthoDB" id="3573230at2"/>
<proteinExistence type="predicted"/>
<evidence type="ECO:0000256" key="1">
    <source>
        <dbReference type="SAM" id="Phobius"/>
    </source>
</evidence>
<evidence type="ECO:0000313" key="3">
    <source>
        <dbReference type="Proteomes" id="UP000321261"/>
    </source>
</evidence>
<keyword evidence="1" id="KW-1133">Transmembrane helix</keyword>
<feature type="transmembrane region" description="Helical" evidence="1">
    <location>
        <begin position="131"/>
        <end position="154"/>
    </location>
</feature>
<dbReference type="RefSeq" id="WP_147256063.1">
    <property type="nucleotide sequence ID" value="NZ_VIWU01000001.1"/>
</dbReference>
<accession>A0A561SPH7</accession>
<dbReference type="InterPro" id="IPR024244">
    <property type="entry name" value="DUF2537"/>
</dbReference>
<dbReference type="AlphaFoldDB" id="A0A561SPH7"/>
<dbReference type="Proteomes" id="UP000321261">
    <property type="component" value="Unassembled WGS sequence"/>
</dbReference>
<feature type="transmembrane region" description="Helical" evidence="1">
    <location>
        <begin position="160"/>
        <end position="181"/>
    </location>
</feature>
<keyword evidence="3" id="KW-1185">Reference proteome</keyword>
<dbReference type="EMBL" id="VIWU01000001">
    <property type="protein sequence ID" value="TWF76772.1"/>
    <property type="molecule type" value="Genomic_DNA"/>
</dbReference>
<keyword evidence="1" id="KW-0472">Membrane</keyword>
<sequence length="184" mass="19329">MRLGSGGRVLLGERRAGDPPLPAELEDALREWAAFAVTVSGSGGAEERDMLQRRGRQLAVRVADALGRTVTYTDPVSGRVEAVPAPPTGLIPRRPDDAEPTPWATGLGVSVFTAVVVAVGDVALSRAFAEAFGLLWVPANILVGLGLAPSLHLLRLTRFWRWPALGAAAGLAVAWIVLLLGELG</sequence>
<protein>
    <submittedName>
        <fullName evidence="2">Uncharacterized protein DUF2537</fullName>
    </submittedName>
</protein>
<evidence type="ECO:0000313" key="2">
    <source>
        <dbReference type="EMBL" id="TWF76772.1"/>
    </source>
</evidence>
<gene>
    <name evidence="2" type="ORF">FHX44_112667</name>
</gene>
<feature type="transmembrane region" description="Helical" evidence="1">
    <location>
        <begin position="103"/>
        <end position="124"/>
    </location>
</feature>
<dbReference type="Pfam" id="PF10801">
    <property type="entry name" value="DUF2537"/>
    <property type="match status" value="1"/>
</dbReference>
<name>A0A561SPH7_9PSEU</name>
<reference evidence="2 3" key="1">
    <citation type="submission" date="2019-06" db="EMBL/GenBank/DDBJ databases">
        <title>Sequencing the genomes of 1000 actinobacteria strains.</title>
        <authorList>
            <person name="Klenk H.-P."/>
        </authorList>
    </citation>
    <scope>NUCLEOTIDE SEQUENCE [LARGE SCALE GENOMIC DNA]</scope>
    <source>
        <strain evidence="2 3">DSM 45671</strain>
    </source>
</reference>
<keyword evidence="1" id="KW-0812">Transmembrane</keyword>
<comment type="caution">
    <text evidence="2">The sequence shown here is derived from an EMBL/GenBank/DDBJ whole genome shotgun (WGS) entry which is preliminary data.</text>
</comment>
<organism evidence="2 3">
    <name type="scientific">Pseudonocardia hierapolitana</name>
    <dbReference type="NCBI Taxonomy" id="1128676"/>
    <lineage>
        <taxon>Bacteria</taxon>
        <taxon>Bacillati</taxon>
        <taxon>Actinomycetota</taxon>
        <taxon>Actinomycetes</taxon>
        <taxon>Pseudonocardiales</taxon>
        <taxon>Pseudonocardiaceae</taxon>
        <taxon>Pseudonocardia</taxon>
    </lineage>
</organism>